<feature type="domain" description="PAS" evidence="7">
    <location>
        <begin position="369"/>
        <end position="439"/>
    </location>
</feature>
<dbReference type="InterPro" id="IPR001610">
    <property type="entry name" value="PAC"/>
</dbReference>
<evidence type="ECO:0000259" key="8">
    <source>
        <dbReference type="PROSITE" id="PS50113"/>
    </source>
</evidence>
<reference evidence="9 10" key="1">
    <citation type="submission" date="2017-04" db="EMBL/GenBank/DDBJ databases">
        <authorList>
            <person name="Afonso C.L."/>
            <person name="Miller P.J."/>
            <person name="Scott M.A."/>
            <person name="Spackman E."/>
            <person name="Goraichik I."/>
            <person name="Dimitrov K.M."/>
            <person name="Suarez D.L."/>
            <person name="Swayne D.E."/>
        </authorList>
    </citation>
    <scope>NUCLEOTIDE SEQUENCE [LARGE SCALE GENOMIC DNA]</scope>
    <source>
        <strain evidence="9 10">A2P</strain>
    </source>
</reference>
<feature type="transmembrane region" description="Helical" evidence="6">
    <location>
        <begin position="27"/>
        <end position="50"/>
    </location>
</feature>
<dbReference type="PROSITE" id="PS50112">
    <property type="entry name" value="PAS"/>
    <property type="match status" value="1"/>
</dbReference>
<dbReference type="SUPFAM" id="SSF55785">
    <property type="entry name" value="PYP-like sensor domain (PAS domain)"/>
    <property type="match status" value="1"/>
</dbReference>
<gene>
    <name evidence="9" type="ORF">SAMN02982917_3071</name>
</gene>
<dbReference type="PROSITE" id="PS50113">
    <property type="entry name" value="PAC"/>
    <property type="match status" value="1"/>
</dbReference>
<name>A0A1X7FN00_9PROT</name>
<dbReference type="GO" id="GO:0004673">
    <property type="term" value="F:protein histidine kinase activity"/>
    <property type="evidence" value="ECO:0007669"/>
    <property type="project" value="UniProtKB-EC"/>
</dbReference>
<feature type="domain" description="PAC" evidence="8">
    <location>
        <begin position="442"/>
        <end position="494"/>
    </location>
</feature>
<dbReference type="CDD" id="cd00130">
    <property type="entry name" value="PAS"/>
    <property type="match status" value="1"/>
</dbReference>
<dbReference type="FunFam" id="3.30.450.20:FF:000099">
    <property type="entry name" value="Sensory box sensor histidine kinase"/>
    <property type="match status" value="1"/>
</dbReference>
<dbReference type="GO" id="GO:0006355">
    <property type="term" value="P:regulation of DNA-templated transcription"/>
    <property type="evidence" value="ECO:0007669"/>
    <property type="project" value="InterPro"/>
</dbReference>
<accession>A0A1X7FN00</accession>
<sequence length="513" mass="56415">MVTDQKPHSGAIVFRAKMLGTSVRARIVLLVLACLVPMIVFCTGLSLHFVRVQNDHLEEQVTENVFALSQNVDRYISEAQVALELLATSPALRAGDLETFHAQTVEAAKIRGTGIVLLDTTGQQLTSTNRPFGAPLPRRTELETLNRVIATARPQISDLITAAILKRPILSVEVPVLVDGQVRYILAMGITPDAISGIVRSQRRPDEWIAAVFDRKAITVGRSHDPEALVGQPAIPSFLKVLEQASNGAGYQMISRQGRPISVSYMRSPVTGWVSVIAVPQEVLEAPVLQQTALLTGLAIVTIALGVALAGSVARSITRPLLRLAEQASHSAPTFNWMPYGIAEFNTLADALATREEQRDAAMADLRASEARFRQLADNAPVMVWVTGPDGRCSYLSRSWCEFTGQSEENGLGFGWLDALHPEDRAHSEEIFRLANAQQSMFRVEYRLRRVDGGYSWVIDASTPWFSDDGRFLGFIGSVLDITEMREIRSTLEARVAEEVSVRLKAEEHLRQA</sequence>
<dbReference type="Pfam" id="PF00989">
    <property type="entry name" value="PAS"/>
    <property type="match status" value="1"/>
</dbReference>
<evidence type="ECO:0000256" key="4">
    <source>
        <dbReference type="ARBA" id="ARBA00022679"/>
    </source>
</evidence>
<evidence type="ECO:0000256" key="1">
    <source>
        <dbReference type="ARBA" id="ARBA00000085"/>
    </source>
</evidence>
<evidence type="ECO:0000256" key="2">
    <source>
        <dbReference type="ARBA" id="ARBA00012438"/>
    </source>
</evidence>
<dbReference type="Proteomes" id="UP000192936">
    <property type="component" value="Unassembled WGS sequence"/>
</dbReference>
<evidence type="ECO:0000256" key="5">
    <source>
        <dbReference type="ARBA" id="ARBA00022777"/>
    </source>
</evidence>
<organism evidence="9 10">
    <name type="scientific">Azospirillum oryzae</name>
    <dbReference type="NCBI Taxonomy" id="286727"/>
    <lineage>
        <taxon>Bacteria</taxon>
        <taxon>Pseudomonadati</taxon>
        <taxon>Pseudomonadota</taxon>
        <taxon>Alphaproteobacteria</taxon>
        <taxon>Rhodospirillales</taxon>
        <taxon>Azospirillaceae</taxon>
        <taxon>Azospirillum</taxon>
    </lineage>
</organism>
<evidence type="ECO:0000256" key="6">
    <source>
        <dbReference type="SAM" id="Phobius"/>
    </source>
</evidence>
<keyword evidence="6" id="KW-0472">Membrane</keyword>
<dbReference type="CDD" id="cd18774">
    <property type="entry name" value="PDC2_HK_sensor"/>
    <property type="match status" value="1"/>
</dbReference>
<evidence type="ECO:0000313" key="9">
    <source>
        <dbReference type="EMBL" id="SMF55391.1"/>
    </source>
</evidence>
<evidence type="ECO:0000313" key="10">
    <source>
        <dbReference type="Proteomes" id="UP000192936"/>
    </source>
</evidence>
<dbReference type="InterPro" id="IPR013767">
    <property type="entry name" value="PAS_fold"/>
</dbReference>
<dbReference type="PANTHER" id="PTHR43304:SF1">
    <property type="entry name" value="PAC DOMAIN-CONTAINING PROTEIN"/>
    <property type="match status" value="1"/>
</dbReference>
<keyword evidence="6" id="KW-0812">Transmembrane</keyword>
<protein>
    <recommendedName>
        <fullName evidence="2">histidine kinase</fullName>
        <ecNumber evidence="2">2.7.13.3</ecNumber>
    </recommendedName>
</protein>
<dbReference type="InterPro" id="IPR035965">
    <property type="entry name" value="PAS-like_dom_sf"/>
</dbReference>
<dbReference type="NCBIfam" id="TIGR00229">
    <property type="entry name" value="sensory_box"/>
    <property type="match status" value="1"/>
</dbReference>
<dbReference type="EC" id="2.7.13.3" evidence="2"/>
<dbReference type="InterPro" id="IPR000014">
    <property type="entry name" value="PAS"/>
</dbReference>
<evidence type="ECO:0000256" key="3">
    <source>
        <dbReference type="ARBA" id="ARBA00022553"/>
    </source>
</evidence>
<dbReference type="InterPro" id="IPR052162">
    <property type="entry name" value="Sensor_kinase/Photoreceptor"/>
</dbReference>
<keyword evidence="3" id="KW-0597">Phosphoprotein</keyword>
<dbReference type="AlphaFoldDB" id="A0A1X7FN00"/>
<dbReference type="STRING" id="286727.SAMN02982917_3071"/>
<dbReference type="SMART" id="SM00086">
    <property type="entry name" value="PAC"/>
    <property type="match status" value="1"/>
</dbReference>
<dbReference type="InterPro" id="IPR000700">
    <property type="entry name" value="PAS-assoc_C"/>
</dbReference>
<evidence type="ECO:0000259" key="7">
    <source>
        <dbReference type="PROSITE" id="PS50112"/>
    </source>
</evidence>
<keyword evidence="4" id="KW-0808">Transferase</keyword>
<dbReference type="EMBL" id="FXAK01000006">
    <property type="protein sequence ID" value="SMF55391.1"/>
    <property type="molecule type" value="Genomic_DNA"/>
</dbReference>
<dbReference type="OrthoDB" id="341208at2"/>
<dbReference type="PANTHER" id="PTHR43304">
    <property type="entry name" value="PHYTOCHROME-LIKE PROTEIN CPH1"/>
    <property type="match status" value="1"/>
</dbReference>
<comment type="catalytic activity">
    <reaction evidence="1">
        <text>ATP + protein L-histidine = ADP + protein N-phospho-L-histidine.</text>
        <dbReference type="EC" id="2.7.13.3"/>
    </reaction>
</comment>
<dbReference type="SMART" id="SM00091">
    <property type="entry name" value="PAS"/>
    <property type="match status" value="1"/>
</dbReference>
<keyword evidence="6" id="KW-1133">Transmembrane helix</keyword>
<dbReference type="Gene3D" id="3.30.450.20">
    <property type="entry name" value="PAS domain"/>
    <property type="match status" value="2"/>
</dbReference>
<keyword evidence="5" id="KW-0418">Kinase</keyword>
<proteinExistence type="predicted"/>